<feature type="active site" evidence="5">
    <location>
        <position position="284"/>
    </location>
</feature>
<sequence length="343" mass="37261">MAASSSSDGVGAASANAASSIRDLSVRFADKVQIHLHPASSLPPSIAGDSDAGSLGVALIWTVDSLRLLRSYGLTGSFTGTLAQFPQQNIFLGLPVQLLPEEVVYLLRRGLAVVVDESASYRPSTALERGEVDARTEEDRRGQQLAAWYERQTLRAKHSRTPLATDPVEGELDGLPWHYTIPTTSSDLGWYHPVTYTTLSSLHPLWPFPATERQVASVALFEHLVGDRGLWCMNGLRFGGAFAVYPGDPLRYHSHYTAQLVLPSESVPMTTLVANGRLGTAVKKTHLLCCTTFEADFDPNDPVDALRSGKFDTAPKSDKEQQSNDGRLAKFDVFSLAWAGFGT</sequence>
<evidence type="ECO:0000256" key="2">
    <source>
        <dbReference type="ARBA" id="ARBA00022694"/>
    </source>
</evidence>
<proteinExistence type="inferred from homology"/>
<dbReference type="GO" id="GO:0003676">
    <property type="term" value="F:nucleic acid binding"/>
    <property type="evidence" value="ECO:0007669"/>
    <property type="project" value="InterPro"/>
</dbReference>
<feature type="domain" description="TSEN34 N-terminal" evidence="7">
    <location>
        <begin position="56"/>
        <end position="117"/>
    </location>
</feature>
<dbReference type="EMBL" id="OOIQ01000001">
    <property type="protein sequence ID" value="SPO42713.1"/>
    <property type="molecule type" value="Genomic_DNA"/>
</dbReference>
<keyword evidence="8" id="KW-0378">Hydrolase</keyword>
<dbReference type="PIRSF" id="PIRSF017250">
    <property type="entry name" value="tRNA_splic_SEN34"/>
    <property type="match status" value="1"/>
</dbReference>
<dbReference type="GO" id="GO:0000213">
    <property type="term" value="F:tRNA-intron lyase activity"/>
    <property type="evidence" value="ECO:0007669"/>
    <property type="project" value="UniProtKB-UniRule"/>
</dbReference>
<dbReference type="Pfam" id="PF26577">
    <property type="entry name" value="TSEN34_N"/>
    <property type="match status" value="1"/>
</dbReference>
<evidence type="ECO:0000256" key="4">
    <source>
        <dbReference type="PIRNR" id="PIRNR017250"/>
    </source>
</evidence>
<organism evidence="8 9">
    <name type="scientific">Pseudozyma antarctica</name>
    <name type="common">Yeast</name>
    <name type="synonym">Candida antarctica</name>
    <dbReference type="NCBI Taxonomy" id="84753"/>
    <lineage>
        <taxon>Eukaryota</taxon>
        <taxon>Fungi</taxon>
        <taxon>Dikarya</taxon>
        <taxon>Basidiomycota</taxon>
        <taxon>Ustilaginomycotina</taxon>
        <taxon>Ustilaginomycetes</taxon>
        <taxon>Ustilaginales</taxon>
        <taxon>Ustilaginaceae</taxon>
        <taxon>Moesziomyces</taxon>
    </lineage>
</organism>
<dbReference type="GO" id="GO:0000214">
    <property type="term" value="C:tRNA-intron endonuclease complex"/>
    <property type="evidence" value="ECO:0007669"/>
    <property type="project" value="UniProtKB-UniRule"/>
</dbReference>
<keyword evidence="8" id="KW-0540">Nuclease</keyword>
<dbReference type="GO" id="GO:0000379">
    <property type="term" value="P:tRNA-type intron splice site recognition and cleavage"/>
    <property type="evidence" value="ECO:0007669"/>
    <property type="project" value="UniProtKB-UniRule"/>
</dbReference>
<dbReference type="InterPro" id="IPR036167">
    <property type="entry name" value="tRNA_intron_Endo_cat-like_sf"/>
</dbReference>
<keyword evidence="9" id="KW-1185">Reference proteome</keyword>
<dbReference type="InterPro" id="IPR006677">
    <property type="entry name" value="tRNA_intron_Endonuc_cat-like"/>
</dbReference>
<evidence type="ECO:0000259" key="7">
    <source>
        <dbReference type="Pfam" id="PF26577"/>
    </source>
</evidence>
<evidence type="ECO:0000256" key="1">
    <source>
        <dbReference type="ARBA" id="ARBA00008078"/>
    </source>
</evidence>
<comment type="similarity">
    <text evidence="1 4">Belongs to the tRNA-intron endonuclease family.</text>
</comment>
<reference evidence="8" key="1">
    <citation type="submission" date="2018-03" db="EMBL/GenBank/DDBJ databases">
        <authorList>
            <person name="Guldener U."/>
        </authorList>
    </citation>
    <scope>NUCLEOTIDE SEQUENCE [LARGE SCALE GENOMIC DNA]</scope>
    <source>
        <strain evidence="8">ATCC34888</strain>
    </source>
</reference>
<evidence type="ECO:0000256" key="5">
    <source>
        <dbReference type="PIRSR" id="PIRSR017250-50"/>
    </source>
</evidence>
<comment type="function">
    <text evidence="4">Constitutes one of the two catalytic subunit of the tRNA-splicing endonuclease complex, a complex responsible for identification and cleavage of the splice sites in pre-tRNA. It cleaves pre-tRNA at the 5'- and 3'-splice sites to release the intron. The products are an intron and two tRNA half-molecules bearing 2',3'-cyclic phosphate and 5'-OH termini. There are no conserved sequences at the splice sites, but the intron is invariably located at the same site in the gene, placing the splice sites an invariant distance from the constant structural features of the tRNA body.</text>
</comment>
<evidence type="ECO:0000256" key="3">
    <source>
        <dbReference type="ARBA" id="ARBA00023239"/>
    </source>
</evidence>
<dbReference type="SUPFAM" id="SSF53032">
    <property type="entry name" value="tRNA-intron endonuclease catalytic domain-like"/>
    <property type="match status" value="1"/>
</dbReference>
<evidence type="ECO:0000259" key="6">
    <source>
        <dbReference type="Pfam" id="PF01974"/>
    </source>
</evidence>
<dbReference type="RefSeq" id="XP_014659477.1">
    <property type="nucleotide sequence ID" value="XM_014803991.1"/>
</dbReference>
<dbReference type="Gene3D" id="3.40.1350.10">
    <property type="match status" value="1"/>
</dbReference>
<dbReference type="Proteomes" id="UP000325008">
    <property type="component" value="Unassembled WGS sequence"/>
</dbReference>
<keyword evidence="3 4" id="KW-0456">Lyase</keyword>
<evidence type="ECO:0000313" key="9">
    <source>
        <dbReference type="Proteomes" id="UP000325008"/>
    </source>
</evidence>
<dbReference type="PANTHER" id="PTHR13070:SF0">
    <property type="entry name" value="TRNA-SPLICING ENDONUCLEASE SUBUNIT SEN34"/>
    <property type="match status" value="1"/>
</dbReference>
<accession>A0A5C3FE69</accession>
<dbReference type="InterPro" id="IPR059049">
    <property type="entry name" value="TSEN34_N"/>
</dbReference>
<gene>
    <name evidence="8" type="ORF">PSANT_00396</name>
</gene>
<dbReference type="CDD" id="cd22363">
    <property type="entry name" value="tRNA-intron_lyase_C"/>
    <property type="match status" value="1"/>
</dbReference>
<dbReference type="InterPro" id="IPR016690">
    <property type="entry name" value="TSEN34"/>
</dbReference>
<feature type="active site" evidence="5">
    <location>
        <position position="253"/>
    </location>
</feature>
<keyword evidence="2 4" id="KW-0819">tRNA processing</keyword>
<dbReference type="EC" id="4.6.1.16" evidence="4"/>
<dbReference type="OrthoDB" id="48041at2759"/>
<name>A0A5C3FE69_PSEA2</name>
<dbReference type="PANTHER" id="PTHR13070">
    <property type="entry name" value="TRNA-SPLICING ENDONUCLEASE SUBUNIT SEN34-RELATED"/>
    <property type="match status" value="1"/>
</dbReference>
<dbReference type="InterPro" id="IPR011856">
    <property type="entry name" value="tRNA_endonuc-like_dom_sf"/>
</dbReference>
<comment type="caution">
    <text evidence="8">The sequence shown here is derived from an EMBL/GenBank/DDBJ whole genome shotgun (WGS) entry which is preliminary data.</text>
</comment>
<evidence type="ECO:0000313" key="8">
    <source>
        <dbReference type="EMBL" id="SPO42713.1"/>
    </source>
</evidence>
<dbReference type="Pfam" id="PF01974">
    <property type="entry name" value="tRNA_int_endo"/>
    <property type="match status" value="1"/>
</dbReference>
<dbReference type="AlphaFoldDB" id="A0A5C3FE69"/>
<keyword evidence="8" id="KW-0255">Endonuclease</keyword>
<feature type="active site" evidence="5">
    <location>
        <position position="245"/>
    </location>
</feature>
<feature type="domain" description="tRNA intron endonuclease catalytic" evidence="6">
    <location>
        <begin position="227"/>
        <end position="292"/>
    </location>
</feature>
<protein>
    <recommendedName>
        <fullName evidence="4">tRNA-splicing endonuclease subunit Sen34</fullName>
        <ecNumber evidence="4">4.6.1.16</ecNumber>
    </recommendedName>
</protein>